<dbReference type="Proteomes" id="UP001165064">
    <property type="component" value="Unassembled WGS sequence"/>
</dbReference>
<dbReference type="EMBL" id="BSXS01016837">
    <property type="protein sequence ID" value="GMF08277.1"/>
    <property type="molecule type" value="Genomic_DNA"/>
</dbReference>
<protein>
    <submittedName>
        <fullName evidence="1">Unnamed protein product</fullName>
    </submittedName>
</protein>
<evidence type="ECO:0000313" key="2">
    <source>
        <dbReference type="Proteomes" id="UP001165064"/>
    </source>
</evidence>
<gene>
    <name evidence="1" type="ORF">Amon02_001321000</name>
</gene>
<name>A0ACB5UD96_AMBMO</name>
<evidence type="ECO:0000313" key="1">
    <source>
        <dbReference type="EMBL" id="GMF08277.1"/>
    </source>
</evidence>
<reference evidence="1" key="1">
    <citation type="submission" date="2023-04" db="EMBL/GenBank/DDBJ databases">
        <title>Ambrosiozyma monospora NBRC 10751.</title>
        <authorList>
            <person name="Ichikawa N."/>
            <person name="Sato H."/>
            <person name="Tonouchi N."/>
        </authorList>
    </citation>
    <scope>NUCLEOTIDE SEQUENCE</scope>
    <source>
        <strain evidence="1">NBRC 10751</strain>
    </source>
</reference>
<comment type="caution">
    <text evidence="1">The sequence shown here is derived from an EMBL/GenBank/DDBJ whole genome shotgun (WGS) entry which is preliminary data.</text>
</comment>
<organism evidence="1 2">
    <name type="scientific">Ambrosiozyma monospora</name>
    <name type="common">Yeast</name>
    <name type="synonym">Endomycopsis monosporus</name>
    <dbReference type="NCBI Taxonomy" id="43982"/>
    <lineage>
        <taxon>Eukaryota</taxon>
        <taxon>Fungi</taxon>
        <taxon>Dikarya</taxon>
        <taxon>Ascomycota</taxon>
        <taxon>Saccharomycotina</taxon>
        <taxon>Pichiomycetes</taxon>
        <taxon>Pichiales</taxon>
        <taxon>Pichiaceae</taxon>
        <taxon>Ambrosiozyma</taxon>
    </lineage>
</organism>
<proteinExistence type="predicted"/>
<accession>A0ACB5UD96</accession>
<sequence>MSTPSFDLESLRSGLFRSTSSNNNLAGSAAAGAGVNGGTCGGGSGKAALGYGYFVLNNGGLLNSMIEVPDDDEVDEGGEEYDCDGSGCGTNGDLEQLKIQRSLKRPLPSGDDTSCVSNDDGDCGDCDVSAMSVDDIV</sequence>
<keyword evidence="2" id="KW-1185">Reference proteome</keyword>